<name>A0A916XAX9_9BURK</name>
<dbReference type="RefSeq" id="WP_188564079.1">
    <property type="nucleotide sequence ID" value="NZ_BMED01000001.1"/>
</dbReference>
<sequence length="135" mass="15170">MSYINFKAVTTLESTHDIFVNAENIKYIEVSHRRQIGKSLIHMIGTTDMIAVDTEFQEIPGILPILTRENLPNVSGGPDYEGSIVYVNPVHANTVTPIKEMYVVRFNDGSELMLRSRPAFLARQPQSKVASVEYS</sequence>
<proteinExistence type="predicted"/>
<accession>A0A916XAX9</accession>
<organism evidence="1 2">
    <name type="scientific">Undibacterium terreum</name>
    <dbReference type="NCBI Taxonomy" id="1224302"/>
    <lineage>
        <taxon>Bacteria</taxon>
        <taxon>Pseudomonadati</taxon>
        <taxon>Pseudomonadota</taxon>
        <taxon>Betaproteobacteria</taxon>
        <taxon>Burkholderiales</taxon>
        <taxon>Oxalobacteraceae</taxon>
        <taxon>Undibacterium</taxon>
    </lineage>
</organism>
<keyword evidence="2" id="KW-1185">Reference proteome</keyword>
<reference evidence="1" key="1">
    <citation type="journal article" date="2014" name="Int. J. Syst. Evol. Microbiol.">
        <title>Complete genome sequence of Corynebacterium casei LMG S-19264T (=DSM 44701T), isolated from a smear-ripened cheese.</title>
        <authorList>
            <consortium name="US DOE Joint Genome Institute (JGI-PGF)"/>
            <person name="Walter F."/>
            <person name="Albersmeier A."/>
            <person name="Kalinowski J."/>
            <person name="Ruckert C."/>
        </authorList>
    </citation>
    <scope>NUCLEOTIDE SEQUENCE</scope>
    <source>
        <strain evidence="1">CGMCC 1.10998</strain>
    </source>
</reference>
<evidence type="ECO:0000313" key="1">
    <source>
        <dbReference type="EMBL" id="GGC58239.1"/>
    </source>
</evidence>
<evidence type="ECO:0000313" key="2">
    <source>
        <dbReference type="Proteomes" id="UP000637423"/>
    </source>
</evidence>
<dbReference type="EMBL" id="BMED01000001">
    <property type="protein sequence ID" value="GGC58239.1"/>
    <property type="molecule type" value="Genomic_DNA"/>
</dbReference>
<comment type="caution">
    <text evidence="1">The sequence shown here is derived from an EMBL/GenBank/DDBJ whole genome shotgun (WGS) entry which is preliminary data.</text>
</comment>
<dbReference type="AlphaFoldDB" id="A0A916XAX9"/>
<protein>
    <submittedName>
        <fullName evidence="1">Uncharacterized protein</fullName>
    </submittedName>
</protein>
<reference evidence="1" key="2">
    <citation type="submission" date="2020-09" db="EMBL/GenBank/DDBJ databases">
        <authorList>
            <person name="Sun Q."/>
            <person name="Zhou Y."/>
        </authorList>
    </citation>
    <scope>NUCLEOTIDE SEQUENCE</scope>
    <source>
        <strain evidence="1">CGMCC 1.10998</strain>
    </source>
</reference>
<dbReference type="Proteomes" id="UP000637423">
    <property type="component" value="Unassembled WGS sequence"/>
</dbReference>
<gene>
    <name evidence="1" type="ORF">GCM10011396_01360</name>
</gene>